<evidence type="ECO:0000256" key="1">
    <source>
        <dbReference type="ARBA" id="ARBA00004141"/>
    </source>
</evidence>
<evidence type="ECO:0000256" key="4">
    <source>
        <dbReference type="ARBA" id="ARBA00023136"/>
    </source>
</evidence>
<dbReference type="GO" id="GO:0006890">
    <property type="term" value="P:retrograde vesicle-mediated transport, Golgi to endoplasmic reticulum"/>
    <property type="evidence" value="ECO:0007669"/>
    <property type="project" value="InterPro"/>
</dbReference>
<dbReference type="Pfam" id="PF08551">
    <property type="entry name" value="DUF1751"/>
    <property type="match status" value="1"/>
</dbReference>
<dbReference type="GO" id="GO:0005794">
    <property type="term" value="C:Golgi apparatus"/>
    <property type="evidence" value="ECO:0007669"/>
    <property type="project" value="TreeGrafter"/>
</dbReference>
<dbReference type="Proteomes" id="UP000595140">
    <property type="component" value="Unassembled WGS sequence"/>
</dbReference>
<reference evidence="6 7" key="1">
    <citation type="submission" date="2018-04" db="EMBL/GenBank/DDBJ databases">
        <authorList>
            <person name="Vogel A."/>
        </authorList>
    </citation>
    <scope>NUCLEOTIDE SEQUENCE [LARGE SCALE GENOMIC DNA]</scope>
</reference>
<evidence type="ECO:0000256" key="5">
    <source>
        <dbReference type="SAM" id="Phobius"/>
    </source>
</evidence>
<name>A0A484M1F6_9ASTE</name>
<keyword evidence="7" id="KW-1185">Reference proteome</keyword>
<dbReference type="PANTHER" id="PTHR13377:SF14">
    <property type="entry name" value="RHOMBOID-LIKE PROTEIN 19"/>
    <property type="match status" value="1"/>
</dbReference>
<dbReference type="GO" id="GO:0016020">
    <property type="term" value="C:membrane"/>
    <property type="evidence" value="ECO:0007669"/>
    <property type="project" value="UniProtKB-SubCell"/>
</dbReference>
<keyword evidence="3 5" id="KW-1133">Transmembrane helix</keyword>
<keyword evidence="4 5" id="KW-0472">Membrane</keyword>
<protein>
    <submittedName>
        <fullName evidence="6">Uncharacterized protein</fullName>
    </submittedName>
</protein>
<dbReference type="InterPro" id="IPR013861">
    <property type="entry name" value="TMEM115/Pdh1/Rbl19"/>
</dbReference>
<sequence>MVVCWCNLQIKVIVGIIGLLFMGKLLEPMREFMREFLKFIFIVKFPTPVCIFITTILLYYIQDMKTTCNSCKLCIILYMA</sequence>
<feature type="transmembrane region" description="Helical" evidence="5">
    <location>
        <begin position="39"/>
        <end position="61"/>
    </location>
</feature>
<dbReference type="EMBL" id="OOIL02002358">
    <property type="protein sequence ID" value="VFQ82593.1"/>
    <property type="molecule type" value="Genomic_DNA"/>
</dbReference>
<comment type="subcellular location">
    <subcellularLocation>
        <location evidence="1">Membrane</location>
        <topology evidence="1">Multi-pass membrane protein</topology>
    </subcellularLocation>
</comment>
<accession>A0A484M1F6</accession>
<gene>
    <name evidence="6" type="ORF">CCAM_LOCUS24369</name>
</gene>
<dbReference type="PANTHER" id="PTHR13377">
    <property type="entry name" value="PLACENTAL PROTEIN 6"/>
    <property type="match status" value="1"/>
</dbReference>
<dbReference type="OrthoDB" id="73612at2759"/>
<evidence type="ECO:0000313" key="6">
    <source>
        <dbReference type="EMBL" id="VFQ82593.1"/>
    </source>
</evidence>
<keyword evidence="2 5" id="KW-0812">Transmembrane</keyword>
<evidence type="ECO:0000313" key="7">
    <source>
        <dbReference type="Proteomes" id="UP000595140"/>
    </source>
</evidence>
<feature type="transmembrane region" description="Helical" evidence="5">
    <location>
        <begin position="6"/>
        <end position="27"/>
    </location>
</feature>
<proteinExistence type="predicted"/>
<organism evidence="6 7">
    <name type="scientific">Cuscuta campestris</name>
    <dbReference type="NCBI Taxonomy" id="132261"/>
    <lineage>
        <taxon>Eukaryota</taxon>
        <taxon>Viridiplantae</taxon>
        <taxon>Streptophyta</taxon>
        <taxon>Embryophyta</taxon>
        <taxon>Tracheophyta</taxon>
        <taxon>Spermatophyta</taxon>
        <taxon>Magnoliopsida</taxon>
        <taxon>eudicotyledons</taxon>
        <taxon>Gunneridae</taxon>
        <taxon>Pentapetalae</taxon>
        <taxon>asterids</taxon>
        <taxon>lamiids</taxon>
        <taxon>Solanales</taxon>
        <taxon>Convolvulaceae</taxon>
        <taxon>Cuscuteae</taxon>
        <taxon>Cuscuta</taxon>
        <taxon>Cuscuta subgen. Grammica</taxon>
        <taxon>Cuscuta sect. Cleistogrammica</taxon>
    </lineage>
</organism>
<evidence type="ECO:0000256" key="3">
    <source>
        <dbReference type="ARBA" id="ARBA00022989"/>
    </source>
</evidence>
<evidence type="ECO:0000256" key="2">
    <source>
        <dbReference type="ARBA" id="ARBA00022692"/>
    </source>
</evidence>
<dbReference type="AlphaFoldDB" id="A0A484M1F6"/>